<name>A0ABV3ERH6_9ACTN</name>
<dbReference type="RefSeq" id="WP_359273097.1">
    <property type="nucleotide sequence ID" value="NZ_JBEZNA010000034.1"/>
</dbReference>
<protein>
    <submittedName>
        <fullName evidence="2">Uncharacterized protein</fullName>
    </submittedName>
</protein>
<evidence type="ECO:0000313" key="3">
    <source>
        <dbReference type="Proteomes" id="UP001551584"/>
    </source>
</evidence>
<dbReference type="Proteomes" id="UP001551584">
    <property type="component" value="Unassembled WGS sequence"/>
</dbReference>
<evidence type="ECO:0000256" key="1">
    <source>
        <dbReference type="SAM" id="MobiDB-lite"/>
    </source>
</evidence>
<sequence length="134" mass="14740">MTAAQPAPEPAAPPGQPQADADIIDLTTRRSRSHAVPPHASRRFTAMPDHDDTQLPATAEERAMYEDLADQLEQRFRNIRETLTDPRTAHVFKASLTVVEGLLEGVRAQDIIDAGQYELLTAMMGDLRTAADHV</sequence>
<accession>A0ABV3ERH6</accession>
<dbReference type="EMBL" id="JBEZNA010000034">
    <property type="protein sequence ID" value="MEU9578774.1"/>
    <property type="molecule type" value="Genomic_DNA"/>
</dbReference>
<feature type="region of interest" description="Disordered" evidence="1">
    <location>
        <begin position="1"/>
        <end position="52"/>
    </location>
</feature>
<gene>
    <name evidence="2" type="ORF">AB0D95_16180</name>
</gene>
<organism evidence="2 3">
    <name type="scientific">Streptomyces chilikensis</name>
    <dbReference type="NCBI Taxonomy" id="1194079"/>
    <lineage>
        <taxon>Bacteria</taxon>
        <taxon>Bacillati</taxon>
        <taxon>Actinomycetota</taxon>
        <taxon>Actinomycetes</taxon>
        <taxon>Kitasatosporales</taxon>
        <taxon>Streptomycetaceae</taxon>
        <taxon>Streptomyces</taxon>
    </lineage>
</organism>
<reference evidence="2 3" key="1">
    <citation type="submission" date="2024-06" db="EMBL/GenBank/DDBJ databases">
        <title>The Natural Products Discovery Center: Release of the First 8490 Sequenced Strains for Exploring Actinobacteria Biosynthetic Diversity.</title>
        <authorList>
            <person name="Kalkreuter E."/>
            <person name="Kautsar S.A."/>
            <person name="Yang D."/>
            <person name="Bader C.D."/>
            <person name="Teijaro C.N."/>
            <person name="Fluegel L."/>
            <person name="Davis C.M."/>
            <person name="Simpson J.R."/>
            <person name="Lauterbach L."/>
            <person name="Steele A.D."/>
            <person name="Gui C."/>
            <person name="Meng S."/>
            <person name="Li G."/>
            <person name="Viehrig K."/>
            <person name="Ye F."/>
            <person name="Su P."/>
            <person name="Kiefer A.F."/>
            <person name="Nichols A."/>
            <person name="Cepeda A.J."/>
            <person name="Yan W."/>
            <person name="Fan B."/>
            <person name="Jiang Y."/>
            <person name="Adhikari A."/>
            <person name="Zheng C.-J."/>
            <person name="Schuster L."/>
            <person name="Cowan T.M."/>
            <person name="Smanski M.J."/>
            <person name="Chevrette M.G."/>
            <person name="De Carvalho L.P.S."/>
            <person name="Shen B."/>
        </authorList>
    </citation>
    <scope>NUCLEOTIDE SEQUENCE [LARGE SCALE GENOMIC DNA]</scope>
    <source>
        <strain evidence="2 3">NPDC048117</strain>
    </source>
</reference>
<feature type="compositionally biased region" description="Pro residues" evidence="1">
    <location>
        <begin position="7"/>
        <end position="16"/>
    </location>
</feature>
<comment type="caution">
    <text evidence="2">The sequence shown here is derived from an EMBL/GenBank/DDBJ whole genome shotgun (WGS) entry which is preliminary data.</text>
</comment>
<evidence type="ECO:0000313" key="2">
    <source>
        <dbReference type="EMBL" id="MEU9578774.1"/>
    </source>
</evidence>
<proteinExistence type="predicted"/>
<keyword evidence="3" id="KW-1185">Reference proteome</keyword>